<proteinExistence type="predicted"/>
<evidence type="ECO:0000313" key="5">
    <source>
        <dbReference type="Proteomes" id="UP001595699"/>
    </source>
</evidence>
<dbReference type="SUPFAM" id="SSF52151">
    <property type="entry name" value="FabD/lysophospholipase-like"/>
    <property type="match status" value="1"/>
</dbReference>
<keyword evidence="1 2" id="KW-0443">Lipid metabolism</keyword>
<dbReference type="PROSITE" id="PS51635">
    <property type="entry name" value="PNPLA"/>
    <property type="match status" value="1"/>
</dbReference>
<feature type="active site" description="Proton acceptor" evidence="2">
    <location>
        <position position="206"/>
    </location>
</feature>
<dbReference type="PANTHER" id="PTHR46394">
    <property type="entry name" value="ANNEXIN"/>
    <property type="match status" value="1"/>
</dbReference>
<accession>A0ABV7Y930</accession>
<reference evidence="5" key="1">
    <citation type="journal article" date="2019" name="Int. J. Syst. Evol. Microbiol.">
        <title>The Global Catalogue of Microorganisms (GCM) 10K type strain sequencing project: providing services to taxonomists for standard genome sequencing and annotation.</title>
        <authorList>
            <consortium name="The Broad Institute Genomics Platform"/>
            <consortium name="The Broad Institute Genome Sequencing Center for Infectious Disease"/>
            <person name="Wu L."/>
            <person name="Ma J."/>
        </authorList>
    </citation>
    <scope>NUCLEOTIDE SEQUENCE [LARGE SCALE GENOMIC DNA]</scope>
    <source>
        <strain evidence="5">CGMCC 4.7241</strain>
    </source>
</reference>
<keyword evidence="2" id="KW-0378">Hydrolase</keyword>
<feature type="active site" description="Nucleophile" evidence="2">
    <location>
        <position position="45"/>
    </location>
</feature>
<dbReference type="RefSeq" id="WP_205118413.1">
    <property type="nucleotide sequence ID" value="NZ_JAFBCM010000001.1"/>
</dbReference>
<dbReference type="InterPro" id="IPR052580">
    <property type="entry name" value="Lipid_Hydrolase"/>
</dbReference>
<keyword evidence="5" id="KW-1185">Reference proteome</keyword>
<keyword evidence="2" id="KW-0442">Lipid degradation</keyword>
<feature type="domain" description="PNPLA" evidence="3">
    <location>
        <begin position="12"/>
        <end position="219"/>
    </location>
</feature>
<dbReference type="InterPro" id="IPR002641">
    <property type="entry name" value="PNPLA_dom"/>
</dbReference>
<name>A0ABV7Y930_9ACTN</name>
<comment type="caution">
    <text evidence="4">The sequence shown here is derived from an EMBL/GenBank/DDBJ whole genome shotgun (WGS) entry which is preliminary data.</text>
</comment>
<dbReference type="InterPro" id="IPR016035">
    <property type="entry name" value="Acyl_Trfase/lysoPLipase"/>
</dbReference>
<dbReference type="PANTHER" id="PTHR46394:SF1">
    <property type="entry name" value="PNPLA DOMAIN-CONTAINING PROTEIN"/>
    <property type="match status" value="1"/>
</dbReference>
<sequence>MDSSPDSRAADLVLEGGGVKGLALVGAVQSLSRAGYAFHRIAGTSAGAIVGSVLAGLVHAGESPERIVDIARSLEYARLRDRGRVGRVFAKVGLGSVVDGLSLAFEDGVFEGEYLHGWLTSTLAELGVRKFGDLRLDDDPHGYRLVVMASDVSRQRLVRLPWDYADYGLDPDEQLVADAVRASTSIPFFFEPVSMRTPRGVSTLVDGGVLSNFPITIFDRADGIQPRWPTFGLRLSARERDLPHTEPVAGPVSLALAVAEAMMEACDARHIDEPVHLARSIFIDTLGVSAVDFGITEEQQAQLLAAGEKAATRFLASWNFQDWLSKPRGGVQ</sequence>
<feature type="short sequence motif" description="DGA/G" evidence="2">
    <location>
        <begin position="206"/>
        <end position="208"/>
    </location>
</feature>
<dbReference type="Gene3D" id="3.40.1090.10">
    <property type="entry name" value="Cytosolic phospholipase A2 catalytic domain"/>
    <property type="match status" value="2"/>
</dbReference>
<dbReference type="CDD" id="cd07207">
    <property type="entry name" value="Pat_ExoU_VipD_like"/>
    <property type="match status" value="1"/>
</dbReference>
<dbReference type="Proteomes" id="UP001595699">
    <property type="component" value="Unassembled WGS sequence"/>
</dbReference>
<evidence type="ECO:0000313" key="4">
    <source>
        <dbReference type="EMBL" id="MFC3761344.1"/>
    </source>
</evidence>
<gene>
    <name evidence="4" type="ORF">ACFOUW_10870</name>
</gene>
<feature type="short sequence motif" description="GXGXXG" evidence="2">
    <location>
        <begin position="16"/>
        <end position="21"/>
    </location>
</feature>
<dbReference type="EMBL" id="JBHRZH010000008">
    <property type="protein sequence ID" value="MFC3761344.1"/>
    <property type="molecule type" value="Genomic_DNA"/>
</dbReference>
<protein>
    <submittedName>
        <fullName evidence="4">Patatin-like phospholipase family protein</fullName>
    </submittedName>
</protein>
<evidence type="ECO:0000256" key="2">
    <source>
        <dbReference type="PROSITE-ProRule" id="PRU01161"/>
    </source>
</evidence>
<organism evidence="4 5">
    <name type="scientific">Tenggerimyces flavus</name>
    <dbReference type="NCBI Taxonomy" id="1708749"/>
    <lineage>
        <taxon>Bacteria</taxon>
        <taxon>Bacillati</taxon>
        <taxon>Actinomycetota</taxon>
        <taxon>Actinomycetes</taxon>
        <taxon>Propionibacteriales</taxon>
        <taxon>Nocardioidaceae</taxon>
        <taxon>Tenggerimyces</taxon>
    </lineage>
</organism>
<evidence type="ECO:0000256" key="1">
    <source>
        <dbReference type="ARBA" id="ARBA00023098"/>
    </source>
</evidence>
<feature type="short sequence motif" description="GXSXG" evidence="2">
    <location>
        <begin position="43"/>
        <end position="47"/>
    </location>
</feature>
<evidence type="ECO:0000259" key="3">
    <source>
        <dbReference type="PROSITE" id="PS51635"/>
    </source>
</evidence>
<dbReference type="Pfam" id="PF01734">
    <property type="entry name" value="Patatin"/>
    <property type="match status" value="1"/>
</dbReference>